<evidence type="ECO:0000259" key="4">
    <source>
        <dbReference type="Pfam" id="PF15420"/>
    </source>
</evidence>
<keyword evidence="2" id="KW-0472">Membrane</keyword>
<feature type="transmembrane region" description="Helical" evidence="2">
    <location>
        <begin position="39"/>
        <end position="60"/>
    </location>
</feature>
<feature type="transmembrane region" description="Helical" evidence="2">
    <location>
        <begin position="140"/>
        <end position="160"/>
    </location>
</feature>
<dbReference type="InterPro" id="IPR029058">
    <property type="entry name" value="AB_hydrolase_fold"/>
</dbReference>
<feature type="domain" description="Alpha/beta-hydrolase N-terminal" evidence="4">
    <location>
        <begin position="29"/>
        <end position="161"/>
    </location>
</feature>
<dbReference type="RefSeq" id="WP_093621866.1">
    <property type="nucleotide sequence ID" value="NZ_BOMT01000109.1"/>
</dbReference>
<accession>A0A1I2M8W0</accession>
<feature type="region of interest" description="Disordered" evidence="1">
    <location>
        <begin position="446"/>
        <end position="471"/>
    </location>
</feature>
<proteinExistence type="predicted"/>
<protein>
    <submittedName>
        <fullName evidence="5">Uncharacterized membrane protein</fullName>
    </submittedName>
</protein>
<feature type="domain" description="Alpha/beta-hydrolase catalytic" evidence="3">
    <location>
        <begin position="371"/>
        <end position="444"/>
    </location>
</feature>
<dbReference type="AlphaFoldDB" id="A0A1I2M8W0"/>
<feature type="transmembrane region" description="Helical" evidence="2">
    <location>
        <begin position="9"/>
        <end position="27"/>
    </location>
</feature>
<organism evidence="5 6">
    <name type="scientific">Actinoplanes philippinensis</name>
    <dbReference type="NCBI Taxonomy" id="35752"/>
    <lineage>
        <taxon>Bacteria</taxon>
        <taxon>Bacillati</taxon>
        <taxon>Actinomycetota</taxon>
        <taxon>Actinomycetes</taxon>
        <taxon>Micromonosporales</taxon>
        <taxon>Micromonosporaceae</taxon>
        <taxon>Actinoplanes</taxon>
    </lineage>
</organism>
<evidence type="ECO:0000313" key="5">
    <source>
        <dbReference type="EMBL" id="SFF87934.1"/>
    </source>
</evidence>
<dbReference type="Pfam" id="PF15420">
    <property type="entry name" value="Abhydrolase_9_N"/>
    <property type="match status" value="1"/>
</dbReference>
<dbReference type="OrthoDB" id="4397445at2"/>
<sequence>MGAIRLVRLAPRLDLTGCVVAAVLWWLSFTPSLLPRGWLMQGLVGGVCAASGYALGCLPRPVTRRWRAGRRAWLALGVLVVPGTVLAAYLGWLWQRDLSVMAGVAAPSAVTWPGALPVAVAVFACLLGAARLLRRARGRAVVAVIALLTVVPLSSALGALSATLDERVTDVPAPVEATRSGGPASLVPWASLGRQGRAFVTGAPPAGHTRAPIRVYVGLRTASTSEQRARLAVAELRRTGAFSRKVLCLVVPTGSGWIDEPTVAALENVFAGDTAVAAVQYAALPSWLSLAAEPDRAEQAASDLIDEVHRAWSALPAADRPTLLLYGHSLGARAAQAPFGSADRLLGPVDGALISGLPGGDRLRPVTSPAYPRLLFLQHADDPVVWWSPRTLLRPPDRFPRRWWPVVTFWQVSADLLRAQDVPAGHGHRYGAEAEAAWRLVTAGPHRRATAGPEVTPGQTPATGTASFAAE</sequence>
<keyword evidence="2" id="KW-0812">Transmembrane</keyword>
<gene>
    <name evidence="5" type="ORF">SAMN05421541_12769</name>
</gene>
<feature type="domain" description="Alpha/beta-hydrolase catalytic" evidence="3">
    <location>
        <begin position="213"/>
        <end position="360"/>
    </location>
</feature>
<evidence type="ECO:0000256" key="1">
    <source>
        <dbReference type="SAM" id="MobiDB-lite"/>
    </source>
</evidence>
<evidence type="ECO:0000256" key="2">
    <source>
        <dbReference type="SAM" id="Phobius"/>
    </source>
</evidence>
<evidence type="ECO:0000259" key="3">
    <source>
        <dbReference type="Pfam" id="PF10081"/>
    </source>
</evidence>
<dbReference type="EMBL" id="FONV01000027">
    <property type="protein sequence ID" value="SFF87934.1"/>
    <property type="molecule type" value="Genomic_DNA"/>
</dbReference>
<name>A0A1I2M8W0_9ACTN</name>
<evidence type="ECO:0000313" key="6">
    <source>
        <dbReference type="Proteomes" id="UP000199645"/>
    </source>
</evidence>
<dbReference type="InterPro" id="IPR027788">
    <property type="entry name" value="Alpha/beta-hydrolase_N_dom"/>
</dbReference>
<feature type="compositionally biased region" description="Polar residues" evidence="1">
    <location>
        <begin position="457"/>
        <end position="471"/>
    </location>
</feature>
<keyword evidence="2" id="KW-1133">Transmembrane helix</keyword>
<dbReference type="Pfam" id="PF10081">
    <property type="entry name" value="Abhydrolase_9"/>
    <property type="match status" value="2"/>
</dbReference>
<reference evidence="5 6" key="1">
    <citation type="submission" date="2016-10" db="EMBL/GenBank/DDBJ databases">
        <authorList>
            <person name="de Groot N.N."/>
        </authorList>
    </citation>
    <scope>NUCLEOTIDE SEQUENCE [LARGE SCALE GENOMIC DNA]</scope>
    <source>
        <strain evidence="5 6">DSM 43019</strain>
    </source>
</reference>
<dbReference type="SUPFAM" id="SSF53474">
    <property type="entry name" value="alpha/beta-Hydrolases"/>
    <property type="match status" value="1"/>
</dbReference>
<dbReference type="Proteomes" id="UP000199645">
    <property type="component" value="Unassembled WGS sequence"/>
</dbReference>
<feature type="transmembrane region" description="Helical" evidence="2">
    <location>
        <begin position="114"/>
        <end position="133"/>
    </location>
</feature>
<keyword evidence="6" id="KW-1185">Reference proteome</keyword>
<dbReference type="STRING" id="35752.SAMN05421541_12769"/>
<feature type="transmembrane region" description="Helical" evidence="2">
    <location>
        <begin position="72"/>
        <end position="94"/>
    </location>
</feature>
<dbReference type="InterPro" id="IPR027787">
    <property type="entry name" value="Alpha/beta-hydrolase_catalytic"/>
</dbReference>